<keyword evidence="2" id="KW-1185">Reference proteome</keyword>
<dbReference type="RefSeq" id="WP_184535195.1">
    <property type="nucleotide sequence ID" value="NZ_JACHJW010000001.1"/>
</dbReference>
<comment type="caution">
    <text evidence="1">The sequence shown here is derived from an EMBL/GenBank/DDBJ whole genome shotgun (WGS) entry which is preliminary data.</text>
</comment>
<dbReference type="AlphaFoldDB" id="A0A7W7SQS6"/>
<protein>
    <submittedName>
        <fullName evidence="1">Uncharacterized protein</fullName>
    </submittedName>
</protein>
<proteinExistence type="predicted"/>
<dbReference type="SUPFAM" id="SSF140453">
    <property type="entry name" value="EsxAB dimer-like"/>
    <property type="match status" value="1"/>
</dbReference>
<accession>A0A7W7SQS6</accession>
<name>A0A7W7SQS6_9ACTN</name>
<sequence length="346" mass="38040">MSLIVKTGHLRGYADQIDQNRSGAVASMRTYCAQYCADTTGLTGLLTPARWAVESSSEALLTFLGGADRGLWLTAYDLRLTADNYDRADAAAADRLWTTGRTWNLPADHREQDVVVVTNGFSAGAAVRLVVPTERRDSESAKESVYGLLGHINDIVKWVTGYDLLAEALPLVLGEWGTLRRIAEAMGELERGAEQVADNLEHGMDLLSAHWTGDAGSASTAFDYHMRDRLIRGFGALANVFKAYQQTYEWIANAYEYIINSFLLALNFYTARIKKAVATLATTDSLGKAAWSLLQLVLTVVDLIKDTGRVIELQTKMFASSIEMMVANLHSMYEIFGGDLTVFTEA</sequence>
<dbReference type="Proteomes" id="UP000578819">
    <property type="component" value="Unassembled WGS sequence"/>
</dbReference>
<dbReference type="InterPro" id="IPR036689">
    <property type="entry name" value="ESAT-6-like_sf"/>
</dbReference>
<evidence type="ECO:0000313" key="2">
    <source>
        <dbReference type="Proteomes" id="UP000578819"/>
    </source>
</evidence>
<gene>
    <name evidence="1" type="ORF">FHR38_002966</name>
</gene>
<reference evidence="1 2" key="1">
    <citation type="submission" date="2020-08" db="EMBL/GenBank/DDBJ databases">
        <title>Sequencing the genomes of 1000 actinobacteria strains.</title>
        <authorList>
            <person name="Klenk H.-P."/>
        </authorList>
    </citation>
    <scope>NUCLEOTIDE SEQUENCE [LARGE SCALE GENOMIC DNA]</scope>
    <source>
        <strain evidence="1 2">DSM 45886</strain>
    </source>
</reference>
<organism evidence="1 2">
    <name type="scientific">Micromonospora polyrhachis</name>
    <dbReference type="NCBI Taxonomy" id="1282883"/>
    <lineage>
        <taxon>Bacteria</taxon>
        <taxon>Bacillati</taxon>
        <taxon>Actinomycetota</taxon>
        <taxon>Actinomycetes</taxon>
        <taxon>Micromonosporales</taxon>
        <taxon>Micromonosporaceae</taxon>
        <taxon>Micromonospora</taxon>
    </lineage>
</organism>
<dbReference type="EMBL" id="JACHJW010000001">
    <property type="protein sequence ID" value="MBB4959233.1"/>
    <property type="molecule type" value="Genomic_DNA"/>
</dbReference>
<evidence type="ECO:0000313" key="1">
    <source>
        <dbReference type="EMBL" id="MBB4959233.1"/>
    </source>
</evidence>